<dbReference type="KEGG" id="snep:Enr13x_39080"/>
<name>A0A518HTC4_9BACT</name>
<feature type="domain" description="DUF3592" evidence="3">
    <location>
        <begin position="56"/>
        <end position="132"/>
    </location>
</feature>
<feature type="transmembrane region" description="Helical" evidence="2">
    <location>
        <begin position="136"/>
        <end position="156"/>
    </location>
</feature>
<evidence type="ECO:0000313" key="4">
    <source>
        <dbReference type="EMBL" id="QDV44047.1"/>
    </source>
</evidence>
<feature type="coiled-coil region" evidence="1">
    <location>
        <begin position="597"/>
        <end position="625"/>
    </location>
</feature>
<evidence type="ECO:0000259" key="3">
    <source>
        <dbReference type="Pfam" id="PF12158"/>
    </source>
</evidence>
<dbReference type="EMBL" id="CP037423">
    <property type="protein sequence ID" value="QDV44047.1"/>
    <property type="molecule type" value="Genomic_DNA"/>
</dbReference>
<feature type="transmembrane region" description="Helical" evidence="2">
    <location>
        <begin position="742"/>
        <end position="763"/>
    </location>
</feature>
<organism evidence="4 5">
    <name type="scientific">Stieleria neptunia</name>
    <dbReference type="NCBI Taxonomy" id="2527979"/>
    <lineage>
        <taxon>Bacteria</taxon>
        <taxon>Pseudomonadati</taxon>
        <taxon>Planctomycetota</taxon>
        <taxon>Planctomycetia</taxon>
        <taxon>Pirellulales</taxon>
        <taxon>Pirellulaceae</taxon>
        <taxon>Stieleria</taxon>
    </lineage>
</organism>
<gene>
    <name evidence="4" type="ORF">Enr13x_39080</name>
</gene>
<feature type="transmembrane region" description="Helical" evidence="2">
    <location>
        <begin position="12"/>
        <end position="34"/>
    </location>
</feature>
<dbReference type="Pfam" id="PF12158">
    <property type="entry name" value="DUF3592"/>
    <property type="match status" value="1"/>
</dbReference>
<keyword evidence="2" id="KW-1133">Transmembrane helix</keyword>
<feature type="transmembrane region" description="Helical" evidence="2">
    <location>
        <begin position="439"/>
        <end position="458"/>
    </location>
</feature>
<dbReference type="Proteomes" id="UP000319004">
    <property type="component" value="Chromosome"/>
</dbReference>
<dbReference type="OrthoDB" id="7855841at2"/>
<dbReference type="RefSeq" id="WP_145388451.1">
    <property type="nucleotide sequence ID" value="NZ_CP037423.1"/>
</dbReference>
<evidence type="ECO:0000256" key="1">
    <source>
        <dbReference type="SAM" id="Coils"/>
    </source>
</evidence>
<evidence type="ECO:0000256" key="2">
    <source>
        <dbReference type="SAM" id="Phobius"/>
    </source>
</evidence>
<proteinExistence type="predicted"/>
<feature type="transmembrane region" description="Helical" evidence="2">
    <location>
        <begin position="907"/>
        <end position="925"/>
    </location>
</feature>
<feature type="transmembrane region" description="Helical" evidence="2">
    <location>
        <begin position="464"/>
        <end position="484"/>
    </location>
</feature>
<keyword evidence="2" id="KW-0812">Transmembrane</keyword>
<reference evidence="4 5" key="1">
    <citation type="submission" date="2019-03" db="EMBL/GenBank/DDBJ databases">
        <title>Deep-cultivation of Planctomycetes and their phenomic and genomic characterization uncovers novel biology.</title>
        <authorList>
            <person name="Wiegand S."/>
            <person name="Jogler M."/>
            <person name="Boedeker C."/>
            <person name="Pinto D."/>
            <person name="Vollmers J."/>
            <person name="Rivas-Marin E."/>
            <person name="Kohn T."/>
            <person name="Peeters S.H."/>
            <person name="Heuer A."/>
            <person name="Rast P."/>
            <person name="Oberbeckmann S."/>
            <person name="Bunk B."/>
            <person name="Jeske O."/>
            <person name="Meyerdierks A."/>
            <person name="Storesund J.E."/>
            <person name="Kallscheuer N."/>
            <person name="Luecker S."/>
            <person name="Lage O.M."/>
            <person name="Pohl T."/>
            <person name="Merkel B.J."/>
            <person name="Hornburger P."/>
            <person name="Mueller R.-W."/>
            <person name="Bruemmer F."/>
            <person name="Labrenz M."/>
            <person name="Spormann A.M."/>
            <person name="Op den Camp H."/>
            <person name="Overmann J."/>
            <person name="Amann R."/>
            <person name="Jetten M.S.M."/>
            <person name="Mascher T."/>
            <person name="Medema M.H."/>
            <person name="Devos D.P."/>
            <person name="Kaster A.-K."/>
            <person name="Ovreas L."/>
            <person name="Rohde M."/>
            <person name="Galperin M.Y."/>
            <person name="Jogler C."/>
        </authorList>
    </citation>
    <scope>NUCLEOTIDE SEQUENCE [LARGE SCALE GENOMIC DNA]</scope>
    <source>
        <strain evidence="4 5">Enr13</strain>
    </source>
</reference>
<feature type="transmembrane region" description="Helical" evidence="2">
    <location>
        <begin position="698"/>
        <end position="722"/>
    </location>
</feature>
<keyword evidence="1" id="KW-0175">Coiled coil</keyword>
<keyword evidence="2" id="KW-0472">Membrane</keyword>
<dbReference type="AlphaFoldDB" id="A0A518HTC4"/>
<evidence type="ECO:0000313" key="5">
    <source>
        <dbReference type="Proteomes" id="UP000319004"/>
    </source>
</evidence>
<accession>A0A518HTC4</accession>
<dbReference type="InterPro" id="IPR021994">
    <property type="entry name" value="DUF3592"/>
</dbReference>
<sequence length="935" mass="105026">MSRTAESSAAKPILWCLIFVGAWFAVSGLASFVVQWRASRWPTVEGAIRRAEVVPGKDYYFVRLEYAFTVDGVEYTSDDVYLNSGIGGISVASETMGAKTQASAERLRENYPVGKSVKVYYQPQNPSRSALVIETTGILVIGLFGLVLAAIAFVPLKFPKLFQSTRERVDSDDRDRWDSVPVIYNAAVFDRLQEKFGKDDTASSFHSGSILDASEIELVHWQPGDRVQWKRCDGGLLSRAPVYLTCIDWQQQRLVVGNEGETESIPFSEINELRLGGLREKRSSGGKNSQRYEAWDVWLDVIVGARRIRLASQGDYRDPDRAFCQALRPAAPLAVSLGRQLRWVGFDGHTTYRPPRFVPGIEIADLERRDADQTVHRTEATDDALSIDAETPSDQNLAMVQNQWRPLYKPPKTKISMQRSDDFLHVALPRQFRSSDLQGLGVAVLVGGFIAMISPAAFRDPEPGPRIFVGVLCLIPLTVLIYAITRWAKSGVIDVTGNRLAVTVRGLLRSKRRQWSIGELLTVSVVPCGQERSGLPIEELVVISVDGTYERYFKRFSNRELAWIAGSIRQFLAFPEPPAITQTDPDKAVLEISRGLIQSQQQVMEDALQEMKRQARRVHEGLEQRDAILQTDDVETVMPDIADEIVDRFDRASRAPTDAVRAEFGLIDFDVWDPGNLIRYRNTTLDPKENLTHALISGVGYAFVLLFVVPFAIPILGAIVLIPIDLMGSRRWHFVVTDMMAFGGGLLYWIATLSLLTVAWTYLKLAAGFAPREIELDWKHRRLTIRDGRGEQSYSFQEIRRLNLREARRPSAKKNYSLFRVEAQLPGRSVILLEADEADEIVGLAVPEMPSQQRVRLLAEEIASHLDVGIDQAEPVTDRFNAVGYPGEAQLTDVFRLWRNVGGRTRLQIFLALAAILLFWIFRIVRSYQANADVG</sequence>
<keyword evidence="5" id="KW-1185">Reference proteome</keyword>
<protein>
    <recommendedName>
        <fullName evidence="3">DUF3592 domain-containing protein</fullName>
    </recommendedName>
</protein>